<dbReference type="EMBL" id="CAJNOC010005657">
    <property type="protein sequence ID" value="CAF1058389.1"/>
    <property type="molecule type" value="Genomic_DNA"/>
</dbReference>
<dbReference type="AlphaFoldDB" id="A0A814KY35"/>
<accession>A0A814KY35</accession>
<reference evidence="2" key="1">
    <citation type="submission" date="2021-02" db="EMBL/GenBank/DDBJ databases">
        <authorList>
            <person name="Nowell W R."/>
        </authorList>
    </citation>
    <scope>NUCLEOTIDE SEQUENCE</scope>
    <source>
        <strain evidence="2">Ploen Becks lab</strain>
    </source>
</reference>
<keyword evidence="1" id="KW-0732">Signal</keyword>
<evidence type="ECO:0000313" key="3">
    <source>
        <dbReference type="Proteomes" id="UP000663879"/>
    </source>
</evidence>
<name>A0A814KY35_9BILA</name>
<feature type="signal peptide" evidence="1">
    <location>
        <begin position="1"/>
        <end position="16"/>
    </location>
</feature>
<gene>
    <name evidence="2" type="ORF">OXX778_LOCUS19164</name>
</gene>
<sequence length="101" mass="11275">MLVLFVLLSLSSLLYANKLDNRPCLNQTEPLRTTCLQLLSLQSDLNPKANLTPGRVDNGGVIEKRDSDQKEKQLIKKAFGKFNELFGEKEPCGIATYPCYG</sequence>
<dbReference type="Proteomes" id="UP000663879">
    <property type="component" value="Unassembled WGS sequence"/>
</dbReference>
<feature type="chain" id="PRO_5032910706" evidence="1">
    <location>
        <begin position="17"/>
        <end position="101"/>
    </location>
</feature>
<keyword evidence="3" id="KW-1185">Reference proteome</keyword>
<evidence type="ECO:0000256" key="1">
    <source>
        <dbReference type="SAM" id="SignalP"/>
    </source>
</evidence>
<proteinExistence type="predicted"/>
<evidence type="ECO:0000313" key="2">
    <source>
        <dbReference type="EMBL" id="CAF1058389.1"/>
    </source>
</evidence>
<organism evidence="2 3">
    <name type="scientific">Brachionus calyciflorus</name>
    <dbReference type="NCBI Taxonomy" id="104777"/>
    <lineage>
        <taxon>Eukaryota</taxon>
        <taxon>Metazoa</taxon>
        <taxon>Spiralia</taxon>
        <taxon>Gnathifera</taxon>
        <taxon>Rotifera</taxon>
        <taxon>Eurotatoria</taxon>
        <taxon>Monogononta</taxon>
        <taxon>Pseudotrocha</taxon>
        <taxon>Ploima</taxon>
        <taxon>Brachionidae</taxon>
        <taxon>Brachionus</taxon>
    </lineage>
</organism>
<protein>
    <submittedName>
        <fullName evidence="2">Uncharacterized protein</fullName>
    </submittedName>
</protein>
<comment type="caution">
    <text evidence="2">The sequence shown here is derived from an EMBL/GenBank/DDBJ whole genome shotgun (WGS) entry which is preliminary data.</text>
</comment>